<keyword evidence="1" id="KW-0812">Transmembrane</keyword>
<keyword evidence="1" id="KW-1133">Transmembrane helix</keyword>
<accession>A0A010ZTE6</accession>
<sequence length="55" mass="6070">MGKHAAPDPERLGCRHRITRGALHPLTHIVTLVGLHVAALTVIEKTPLLTFLFLH</sequence>
<dbReference type="Proteomes" id="UP000021053">
    <property type="component" value="Unassembled WGS sequence"/>
</dbReference>
<comment type="caution">
    <text evidence="2">The sequence shown here is derived from an EMBL/GenBank/DDBJ whole genome shotgun (WGS) entry which is preliminary data.</text>
</comment>
<dbReference type="RefSeq" id="WP_157017697.1">
    <property type="nucleotide sequence ID" value="NZ_KK073874.1"/>
</dbReference>
<evidence type="ECO:0000256" key="1">
    <source>
        <dbReference type="SAM" id="Phobius"/>
    </source>
</evidence>
<evidence type="ECO:0000313" key="3">
    <source>
        <dbReference type="Proteomes" id="UP000021053"/>
    </source>
</evidence>
<name>A0A010ZTE6_9ACTN</name>
<protein>
    <submittedName>
        <fullName evidence="2">Uncharacterized protein</fullName>
    </submittedName>
</protein>
<reference evidence="2 3" key="1">
    <citation type="submission" date="2013-07" db="EMBL/GenBank/DDBJ databases">
        <authorList>
            <consortium name="DOE Joint Genome Institute"/>
            <person name="Eisen J."/>
            <person name="Huntemann M."/>
            <person name="Han J."/>
            <person name="Chen A."/>
            <person name="Kyrpides N."/>
            <person name="Mavromatis K."/>
            <person name="Markowitz V."/>
            <person name="Palaniappan K."/>
            <person name="Ivanova N."/>
            <person name="Schaumberg A."/>
            <person name="Pati A."/>
            <person name="Liolios K."/>
            <person name="Nordberg H.P."/>
            <person name="Cantor M.N."/>
            <person name="Hua S.X."/>
            <person name="Woyke T."/>
        </authorList>
    </citation>
    <scope>NUCLEOTIDE SEQUENCE [LARGE SCALE GENOMIC DNA]</scope>
    <source>
        <strain evidence="2 3">DSM 44712</strain>
    </source>
</reference>
<keyword evidence="1" id="KW-0472">Membrane</keyword>
<evidence type="ECO:0000313" key="2">
    <source>
        <dbReference type="EMBL" id="EXG81979.1"/>
    </source>
</evidence>
<dbReference type="HOGENOM" id="CLU_3024499_0_0_11"/>
<dbReference type="EMBL" id="JFBT01000001">
    <property type="protein sequence ID" value="EXG81979.1"/>
    <property type="molecule type" value="Genomic_DNA"/>
</dbReference>
<proteinExistence type="predicted"/>
<keyword evidence="3" id="KW-1185">Reference proteome</keyword>
<feature type="transmembrane region" description="Helical" evidence="1">
    <location>
        <begin position="21"/>
        <end position="43"/>
    </location>
</feature>
<organism evidence="2 3">
    <name type="scientific">Cryptosporangium arvum DSM 44712</name>
    <dbReference type="NCBI Taxonomy" id="927661"/>
    <lineage>
        <taxon>Bacteria</taxon>
        <taxon>Bacillati</taxon>
        <taxon>Actinomycetota</taxon>
        <taxon>Actinomycetes</taxon>
        <taxon>Cryptosporangiales</taxon>
        <taxon>Cryptosporangiaceae</taxon>
        <taxon>Cryptosporangium</taxon>
    </lineage>
</organism>
<dbReference type="AlphaFoldDB" id="A0A010ZTE6"/>
<gene>
    <name evidence="2" type="ORF">CryarDRAFT_3106</name>
</gene>